<dbReference type="Proteomes" id="UP000253141">
    <property type="component" value="Unassembled WGS sequence"/>
</dbReference>
<evidence type="ECO:0000313" key="1">
    <source>
        <dbReference type="EMBL" id="RDB05473.1"/>
    </source>
</evidence>
<dbReference type="Gene3D" id="3.30.420.40">
    <property type="match status" value="1"/>
</dbReference>
<dbReference type="InterPro" id="IPR043129">
    <property type="entry name" value="ATPase_NBD"/>
</dbReference>
<evidence type="ECO:0000313" key="2">
    <source>
        <dbReference type="Proteomes" id="UP000253141"/>
    </source>
</evidence>
<dbReference type="OrthoDB" id="499700at2"/>
<accession>A0A369IDA0</accession>
<dbReference type="AlphaFoldDB" id="A0A369IDA0"/>
<name>A0A369IDA0_9BACT</name>
<gene>
    <name evidence="1" type="ORF">DVG78_12875</name>
</gene>
<dbReference type="SUPFAM" id="SSF53067">
    <property type="entry name" value="Actin-like ATPase domain"/>
    <property type="match status" value="1"/>
</dbReference>
<dbReference type="EMBL" id="QPIW01000009">
    <property type="protein sequence ID" value="RDB05473.1"/>
    <property type="molecule type" value="Genomic_DNA"/>
</dbReference>
<reference evidence="1 2" key="1">
    <citation type="submission" date="2018-07" db="EMBL/GenBank/DDBJ databases">
        <title>Genome analysis of Runella aurantiaca.</title>
        <authorList>
            <person name="Yang X."/>
        </authorList>
    </citation>
    <scope>NUCLEOTIDE SEQUENCE [LARGE SCALE GENOMIC DNA]</scope>
    <source>
        <strain evidence="1 2">YX9</strain>
    </source>
</reference>
<sequence>MPQNITINSLVPFLENNLTVNPNATFIGIDFGTSTTVVSMAYWEGKTIKVEPLRLNQKLKEGGIETSDLVPTVIAYLGGNNLLIGKGAADLKFELKKGKNVWYSFKMELGEDIGDKYFESIVLPKNWTTVISKNQLT</sequence>
<comment type="caution">
    <text evidence="1">The sequence shown here is derived from an EMBL/GenBank/DDBJ whole genome shotgun (WGS) entry which is preliminary data.</text>
</comment>
<dbReference type="RefSeq" id="WP_114461485.1">
    <property type="nucleotide sequence ID" value="NZ_QPIW01000009.1"/>
</dbReference>
<organism evidence="1 2">
    <name type="scientific">Runella aurantiaca</name>
    <dbReference type="NCBI Taxonomy" id="2282308"/>
    <lineage>
        <taxon>Bacteria</taxon>
        <taxon>Pseudomonadati</taxon>
        <taxon>Bacteroidota</taxon>
        <taxon>Cytophagia</taxon>
        <taxon>Cytophagales</taxon>
        <taxon>Spirosomataceae</taxon>
        <taxon>Runella</taxon>
    </lineage>
</organism>
<proteinExistence type="predicted"/>
<protein>
    <submittedName>
        <fullName evidence="1">Uncharacterized protein</fullName>
    </submittedName>
</protein>
<keyword evidence="2" id="KW-1185">Reference proteome</keyword>